<evidence type="ECO:0000313" key="4">
    <source>
        <dbReference type="Proteomes" id="UP000019109"/>
    </source>
</evidence>
<keyword evidence="4" id="KW-1185">Reference proteome</keyword>
<evidence type="ECO:0000259" key="2">
    <source>
        <dbReference type="Pfam" id="PF02481"/>
    </source>
</evidence>
<evidence type="ECO:0000313" key="3">
    <source>
        <dbReference type="EMBL" id="GAE90632.1"/>
    </source>
</evidence>
<dbReference type="PANTHER" id="PTHR43022">
    <property type="entry name" value="PROTEIN SMF"/>
    <property type="match status" value="1"/>
</dbReference>
<comment type="similarity">
    <text evidence="1">Belongs to the DprA/Smf family.</text>
</comment>
<name>W4VBQ6_9FIRM</name>
<dbReference type="PANTHER" id="PTHR43022:SF1">
    <property type="entry name" value="PROTEIN SMF"/>
    <property type="match status" value="1"/>
</dbReference>
<feature type="domain" description="Smf/DprA SLOG" evidence="2">
    <location>
        <begin position="3"/>
        <end position="81"/>
    </location>
</feature>
<comment type="caution">
    <text evidence="3">The sequence shown here is derived from an EMBL/GenBank/DDBJ whole genome shotgun (WGS) entry which is preliminary data.</text>
</comment>
<dbReference type="AlphaFoldDB" id="W4VBQ6"/>
<reference evidence="3" key="1">
    <citation type="journal article" date="2014" name="Genome Announc.">
        <title>Draft Genome Sequence of Clostridium straminisolvens Strain JCM 21531T, Isolated from a Cellulose-Degrading Bacterial Community.</title>
        <authorList>
            <person name="Yuki M."/>
            <person name="Oshima K."/>
            <person name="Suda W."/>
            <person name="Sakamoto M."/>
            <person name="Kitamura K."/>
            <person name="Iida T."/>
            <person name="Hattori M."/>
            <person name="Ohkuma M."/>
        </authorList>
    </citation>
    <scope>NUCLEOTIDE SEQUENCE [LARGE SCALE GENOMIC DNA]</scope>
    <source>
        <strain evidence="3">JCM 21531</strain>
    </source>
</reference>
<accession>W4VBQ6</accession>
<protein>
    <submittedName>
        <fullName evidence="3">Rossmann fold nucleotide-binding protein Smf</fullName>
    </submittedName>
</protein>
<dbReference type="Proteomes" id="UP000019109">
    <property type="component" value="Unassembled WGS sequence"/>
</dbReference>
<dbReference type="EMBL" id="BAVR01000080">
    <property type="protein sequence ID" value="GAE90632.1"/>
    <property type="molecule type" value="Genomic_DNA"/>
</dbReference>
<proteinExistence type="inferred from homology"/>
<organism evidence="3 4">
    <name type="scientific">Acetivibrio straminisolvens JCM 21531</name>
    <dbReference type="NCBI Taxonomy" id="1294263"/>
    <lineage>
        <taxon>Bacteria</taxon>
        <taxon>Bacillati</taxon>
        <taxon>Bacillota</taxon>
        <taxon>Clostridia</taxon>
        <taxon>Eubacteriales</taxon>
        <taxon>Oscillospiraceae</taxon>
        <taxon>Acetivibrio</taxon>
    </lineage>
</organism>
<dbReference type="InterPro" id="IPR057666">
    <property type="entry name" value="DrpA_SLOG"/>
</dbReference>
<gene>
    <name evidence="3" type="ORF">JCM21531_4258</name>
</gene>
<dbReference type="InterPro" id="IPR003488">
    <property type="entry name" value="DprA"/>
</dbReference>
<dbReference type="Gene3D" id="3.40.50.450">
    <property type="match status" value="1"/>
</dbReference>
<dbReference type="Pfam" id="PF02481">
    <property type="entry name" value="DNA_processg_A"/>
    <property type="match status" value="1"/>
</dbReference>
<dbReference type="GO" id="GO:0009294">
    <property type="term" value="P:DNA-mediated transformation"/>
    <property type="evidence" value="ECO:0007669"/>
    <property type="project" value="InterPro"/>
</dbReference>
<dbReference type="STRING" id="1294263.JCM21531_4258"/>
<evidence type="ECO:0000256" key="1">
    <source>
        <dbReference type="ARBA" id="ARBA00006525"/>
    </source>
</evidence>
<dbReference type="SUPFAM" id="SSF102405">
    <property type="entry name" value="MCP/YpsA-like"/>
    <property type="match status" value="1"/>
</dbReference>
<sequence>MPGNFPARNRIISGISLGVIVIEAGERSGSLITANFALDQGREVFALPGNVNSMKSTGTNKLIKEGAKIVTGIDDILEELNIYFTEERTKDFFYKKPSR</sequence>